<feature type="compositionally biased region" description="Polar residues" evidence="7">
    <location>
        <begin position="500"/>
        <end position="511"/>
    </location>
</feature>
<dbReference type="Proteomes" id="UP000625711">
    <property type="component" value="Unassembled WGS sequence"/>
</dbReference>
<feature type="compositionally biased region" description="Basic and acidic residues" evidence="7">
    <location>
        <begin position="177"/>
        <end position="186"/>
    </location>
</feature>
<evidence type="ECO:0000313" key="10">
    <source>
        <dbReference type="EMBL" id="KAF7278037.1"/>
    </source>
</evidence>
<evidence type="ECO:0000256" key="3">
    <source>
        <dbReference type="ARBA" id="ARBA00022833"/>
    </source>
</evidence>
<gene>
    <name evidence="10" type="ORF">GWI33_008956</name>
</gene>
<keyword evidence="2 5" id="KW-0863">Zinc-finger</keyword>
<dbReference type="InterPro" id="IPR026516">
    <property type="entry name" value="THAP1/10"/>
</dbReference>
<feature type="region of interest" description="Disordered" evidence="7">
    <location>
        <begin position="482"/>
        <end position="512"/>
    </location>
</feature>
<evidence type="ECO:0000313" key="11">
    <source>
        <dbReference type="Proteomes" id="UP000625711"/>
    </source>
</evidence>
<evidence type="ECO:0000256" key="7">
    <source>
        <dbReference type="SAM" id="MobiDB-lite"/>
    </source>
</evidence>
<evidence type="ECO:0000256" key="1">
    <source>
        <dbReference type="ARBA" id="ARBA00022723"/>
    </source>
</evidence>
<dbReference type="InterPro" id="IPR006612">
    <property type="entry name" value="THAP_Znf"/>
</dbReference>
<reference evidence="10" key="1">
    <citation type="submission" date="2020-08" db="EMBL/GenBank/DDBJ databases">
        <title>Genome sequencing and assembly of the red palm weevil Rhynchophorus ferrugineus.</title>
        <authorList>
            <person name="Dias G.B."/>
            <person name="Bergman C.M."/>
            <person name="Manee M."/>
        </authorList>
    </citation>
    <scope>NUCLEOTIDE SEQUENCE</scope>
    <source>
        <strain evidence="10">AA-2017</strain>
        <tissue evidence="10">Whole larva</tissue>
    </source>
</reference>
<evidence type="ECO:0000259" key="8">
    <source>
        <dbReference type="PROSITE" id="PS50865"/>
    </source>
</evidence>
<organism evidence="10 11">
    <name type="scientific">Rhynchophorus ferrugineus</name>
    <name type="common">Red palm weevil</name>
    <name type="synonym">Curculio ferrugineus</name>
    <dbReference type="NCBI Taxonomy" id="354439"/>
    <lineage>
        <taxon>Eukaryota</taxon>
        <taxon>Metazoa</taxon>
        <taxon>Ecdysozoa</taxon>
        <taxon>Arthropoda</taxon>
        <taxon>Hexapoda</taxon>
        <taxon>Insecta</taxon>
        <taxon>Pterygota</taxon>
        <taxon>Neoptera</taxon>
        <taxon>Endopterygota</taxon>
        <taxon>Coleoptera</taxon>
        <taxon>Polyphaga</taxon>
        <taxon>Cucujiformia</taxon>
        <taxon>Curculionidae</taxon>
        <taxon>Dryophthorinae</taxon>
        <taxon>Rhynchophorus</taxon>
    </lineage>
</organism>
<dbReference type="FunFam" id="6.10.140.2220:FF:000022">
    <property type="entry name" value="Leucine-rich repeat-containing protein"/>
    <property type="match status" value="1"/>
</dbReference>
<dbReference type="AlphaFoldDB" id="A0A834IQ79"/>
<accession>A0A834IQ79</accession>
<feature type="compositionally biased region" description="Polar residues" evidence="7">
    <location>
        <begin position="551"/>
        <end position="573"/>
    </location>
</feature>
<dbReference type="SUPFAM" id="SSF57716">
    <property type="entry name" value="Glucocorticoid receptor-like (DNA-binding domain)"/>
    <property type="match status" value="1"/>
</dbReference>
<feature type="domain" description="MYND-type" evidence="8">
    <location>
        <begin position="643"/>
        <end position="680"/>
    </location>
</feature>
<dbReference type="SMART" id="SM00980">
    <property type="entry name" value="THAP"/>
    <property type="match status" value="1"/>
</dbReference>
<protein>
    <submittedName>
        <fullName evidence="10">Uncharacterized protein</fullName>
    </submittedName>
</protein>
<evidence type="ECO:0000259" key="9">
    <source>
        <dbReference type="PROSITE" id="PS50950"/>
    </source>
</evidence>
<dbReference type="SUPFAM" id="SSF144232">
    <property type="entry name" value="HIT/MYND zinc finger-like"/>
    <property type="match status" value="1"/>
</dbReference>
<dbReference type="PROSITE" id="PS50865">
    <property type="entry name" value="ZF_MYND_2"/>
    <property type="match status" value="1"/>
</dbReference>
<feature type="region of interest" description="Disordered" evidence="7">
    <location>
        <begin position="151"/>
        <end position="234"/>
    </location>
</feature>
<keyword evidence="11" id="KW-1185">Reference proteome</keyword>
<dbReference type="EMBL" id="JAACXV010000409">
    <property type="protein sequence ID" value="KAF7278037.1"/>
    <property type="molecule type" value="Genomic_DNA"/>
</dbReference>
<keyword evidence="1" id="KW-0479">Metal-binding</keyword>
<dbReference type="PANTHER" id="PTHR46600">
    <property type="entry name" value="THAP DOMAIN-CONTAINING"/>
    <property type="match status" value="1"/>
</dbReference>
<dbReference type="InterPro" id="IPR038441">
    <property type="entry name" value="THAP_Znf_sf"/>
</dbReference>
<dbReference type="GO" id="GO:0043565">
    <property type="term" value="F:sequence-specific DNA binding"/>
    <property type="evidence" value="ECO:0007669"/>
    <property type="project" value="InterPro"/>
</dbReference>
<dbReference type="SMART" id="SM00692">
    <property type="entry name" value="DM3"/>
    <property type="match status" value="1"/>
</dbReference>
<sequence>MPQCAVVGCNSTHRRTKGGSIKYHRFPGDSNTRNQWLQACGKTLNNCSTARICSRHFSASSYERDVQHELLGLPTRCRLKRGAVPDQNLPTDFLKEEKQPESAIAILLAVGLVPAKDTKTSGGGLPQEPREYNDGLQILNKMQIMENVREGCNANQPSSPGHAEQRQADGFDDAESKEETVKKEDPSENGVGTKEFADGDSVTVKEEKEDKELKVEDKQEENSNSSTENNKRKLDNEELAIKKLKTDIQENFHSRDKIINEFCELSECNTPEQIQAVSEHLLAEIKTLSELAKEKEREWNQILHTRKLKEELLIRLQRKKNTLFIGDTDINDLQPEVNGQLSVLKCNQKPNSVKTVNVERSKQKNLLHTTKQSQFDLNSALDFRQKQRPTRDVQAIIADHRQRHPEAVPRRGGSFASGQKPADHESASELGFLLNNMNGSRENSRSSTLDSYSQDTTSYQDILVQFAKLSQKEKNELQMHLQNNAKPPPPYPEVTVHPVNNTSSITPSNSLLHGILTKTPVKTSTNTSTNQNSKTSFSPTLARLLTAPERASSQVTSTPIPMGNTQSPGNMSLSDIIGSKARNEITITPVGNNQYESGSKADSPEDDSEEHPDRLIIDETTENSNSRQKDDNNSENGDDIPQCQGCNQKPAQFVCAGCGNQWYCSKDCQVSAWDEHSEVCSG</sequence>
<feature type="region of interest" description="Disordered" evidence="7">
    <location>
        <begin position="401"/>
        <end position="426"/>
    </location>
</feature>
<dbReference type="Gene3D" id="6.10.140.2220">
    <property type="match status" value="1"/>
</dbReference>
<keyword evidence="4 6" id="KW-0238">DNA-binding</keyword>
<name>A0A834IQ79_RHYFE</name>
<comment type="caution">
    <text evidence="10">The sequence shown here is derived from an EMBL/GenBank/DDBJ whole genome shotgun (WGS) entry which is preliminary data.</text>
</comment>
<keyword evidence="3" id="KW-0862">Zinc</keyword>
<evidence type="ECO:0000256" key="5">
    <source>
        <dbReference type="PROSITE-ProRule" id="PRU00134"/>
    </source>
</evidence>
<dbReference type="PROSITE" id="PS50950">
    <property type="entry name" value="ZF_THAP"/>
    <property type="match status" value="1"/>
</dbReference>
<feature type="compositionally biased region" description="Basic and acidic residues" evidence="7">
    <location>
        <begin position="203"/>
        <end position="221"/>
    </location>
</feature>
<dbReference type="InterPro" id="IPR002893">
    <property type="entry name" value="Znf_MYND"/>
</dbReference>
<dbReference type="OrthoDB" id="432970at2759"/>
<evidence type="ECO:0000256" key="2">
    <source>
        <dbReference type="ARBA" id="ARBA00022771"/>
    </source>
</evidence>
<feature type="domain" description="THAP-type" evidence="9">
    <location>
        <begin position="1"/>
        <end position="88"/>
    </location>
</feature>
<dbReference type="Gene3D" id="6.20.210.20">
    <property type="entry name" value="THAP domain"/>
    <property type="match status" value="1"/>
</dbReference>
<proteinExistence type="predicted"/>
<evidence type="ECO:0000256" key="6">
    <source>
        <dbReference type="PROSITE-ProRule" id="PRU00309"/>
    </source>
</evidence>
<dbReference type="PROSITE" id="PS01360">
    <property type="entry name" value="ZF_MYND_1"/>
    <property type="match status" value="1"/>
</dbReference>
<feature type="compositionally biased region" description="Polar residues" evidence="7">
    <location>
        <begin position="587"/>
        <end position="597"/>
    </location>
</feature>
<dbReference type="Pfam" id="PF01753">
    <property type="entry name" value="zf-MYND"/>
    <property type="match status" value="1"/>
</dbReference>
<feature type="region of interest" description="Disordered" evidence="7">
    <location>
        <begin position="549"/>
        <end position="574"/>
    </location>
</feature>
<dbReference type="Pfam" id="PF05485">
    <property type="entry name" value="THAP"/>
    <property type="match status" value="1"/>
</dbReference>
<dbReference type="PANTHER" id="PTHR46600:SF11">
    <property type="entry name" value="THAP DOMAIN-CONTAINING PROTEIN 10"/>
    <property type="match status" value="1"/>
</dbReference>
<evidence type="ECO:0000256" key="4">
    <source>
        <dbReference type="ARBA" id="ARBA00023125"/>
    </source>
</evidence>
<feature type="region of interest" description="Disordered" evidence="7">
    <location>
        <begin position="587"/>
        <end position="643"/>
    </location>
</feature>
<dbReference type="GO" id="GO:0008270">
    <property type="term" value="F:zinc ion binding"/>
    <property type="evidence" value="ECO:0007669"/>
    <property type="project" value="UniProtKB-KW"/>
</dbReference>